<feature type="region of interest" description="Disordered" evidence="3">
    <location>
        <begin position="279"/>
        <end position="304"/>
    </location>
</feature>
<dbReference type="InterPro" id="IPR011989">
    <property type="entry name" value="ARM-like"/>
</dbReference>
<dbReference type="SMART" id="SM00025">
    <property type="entry name" value="Pumilio"/>
    <property type="match status" value="8"/>
</dbReference>
<dbReference type="InterPro" id="IPR016024">
    <property type="entry name" value="ARM-type_fold"/>
</dbReference>
<dbReference type="PANTHER" id="PTHR12537">
    <property type="entry name" value="RNA BINDING PROTEIN PUMILIO-RELATED"/>
    <property type="match status" value="1"/>
</dbReference>
<dbReference type="GO" id="GO:0003729">
    <property type="term" value="F:mRNA binding"/>
    <property type="evidence" value="ECO:0007669"/>
    <property type="project" value="TreeGrafter"/>
</dbReference>
<dbReference type="FunFam" id="1.25.10.10:FF:000237">
    <property type="entry name" value="Pumilio homolog 9"/>
    <property type="match status" value="1"/>
</dbReference>
<keyword evidence="6" id="KW-1185">Reference proteome</keyword>
<evidence type="ECO:0000256" key="1">
    <source>
        <dbReference type="ARBA" id="ARBA00022737"/>
    </source>
</evidence>
<proteinExistence type="predicted"/>
<dbReference type="InParanoid" id="A0A078AE30"/>
<dbReference type="AlphaFoldDB" id="A0A078AE30"/>
<protein>
    <recommendedName>
        <fullName evidence="4">PUM-HD domain-containing protein</fullName>
    </recommendedName>
</protein>
<feature type="region of interest" description="Disordered" evidence="3">
    <location>
        <begin position="1012"/>
        <end position="1035"/>
    </location>
</feature>
<feature type="compositionally biased region" description="Low complexity" evidence="3">
    <location>
        <begin position="893"/>
        <end position="904"/>
    </location>
</feature>
<dbReference type="PROSITE" id="PS50303">
    <property type="entry name" value="PUM_HD"/>
    <property type="match status" value="1"/>
</dbReference>
<reference evidence="5 6" key="1">
    <citation type="submission" date="2014-06" db="EMBL/GenBank/DDBJ databases">
        <authorList>
            <person name="Swart Estienne"/>
        </authorList>
    </citation>
    <scope>NUCLEOTIDE SEQUENCE [LARGE SCALE GENOMIC DNA]</scope>
    <source>
        <strain evidence="5 6">130c</strain>
    </source>
</reference>
<dbReference type="SUPFAM" id="SSF48371">
    <property type="entry name" value="ARM repeat"/>
    <property type="match status" value="1"/>
</dbReference>
<evidence type="ECO:0000256" key="3">
    <source>
        <dbReference type="SAM" id="MobiDB-lite"/>
    </source>
</evidence>
<dbReference type="OrthoDB" id="313298at2759"/>
<feature type="repeat" description="Pumilio" evidence="2">
    <location>
        <begin position="585"/>
        <end position="620"/>
    </location>
</feature>
<dbReference type="PANTHER" id="PTHR12537:SF13">
    <property type="entry name" value="PUMILIO HOMOLOGY DOMAIN FAMILY MEMBER 4"/>
    <property type="match status" value="1"/>
</dbReference>
<feature type="region of interest" description="Disordered" evidence="3">
    <location>
        <begin position="460"/>
        <end position="482"/>
    </location>
</feature>
<dbReference type="CDD" id="cd07920">
    <property type="entry name" value="Pumilio"/>
    <property type="match status" value="1"/>
</dbReference>
<evidence type="ECO:0000259" key="4">
    <source>
        <dbReference type="PROSITE" id="PS50303"/>
    </source>
</evidence>
<feature type="region of interest" description="Disordered" evidence="3">
    <location>
        <begin position="877"/>
        <end position="930"/>
    </location>
</feature>
<evidence type="ECO:0000313" key="5">
    <source>
        <dbReference type="EMBL" id="CDW80499.1"/>
    </source>
</evidence>
<feature type="repeat" description="Pumilio" evidence="2">
    <location>
        <begin position="802"/>
        <end position="839"/>
    </location>
</feature>
<dbReference type="EMBL" id="CCKQ01009033">
    <property type="protein sequence ID" value="CDW80499.1"/>
    <property type="molecule type" value="Genomic_DNA"/>
</dbReference>
<feature type="compositionally biased region" description="Low complexity" evidence="3">
    <location>
        <begin position="467"/>
        <end position="482"/>
    </location>
</feature>
<accession>A0A078AE30</accession>
<dbReference type="InterPro" id="IPR033133">
    <property type="entry name" value="PUM-HD"/>
</dbReference>
<evidence type="ECO:0000313" key="6">
    <source>
        <dbReference type="Proteomes" id="UP000039865"/>
    </source>
</evidence>
<keyword evidence="1" id="KW-0677">Repeat</keyword>
<dbReference type="Proteomes" id="UP000039865">
    <property type="component" value="Unassembled WGS sequence"/>
</dbReference>
<feature type="region of interest" description="Disordered" evidence="3">
    <location>
        <begin position="387"/>
        <end position="409"/>
    </location>
</feature>
<feature type="domain" description="PUM-HD" evidence="4">
    <location>
        <begin position="525"/>
        <end position="866"/>
    </location>
</feature>
<organism evidence="5 6">
    <name type="scientific">Stylonychia lemnae</name>
    <name type="common">Ciliate</name>
    <dbReference type="NCBI Taxonomy" id="5949"/>
    <lineage>
        <taxon>Eukaryota</taxon>
        <taxon>Sar</taxon>
        <taxon>Alveolata</taxon>
        <taxon>Ciliophora</taxon>
        <taxon>Intramacronucleata</taxon>
        <taxon>Spirotrichea</taxon>
        <taxon>Stichotrichia</taxon>
        <taxon>Sporadotrichida</taxon>
        <taxon>Oxytrichidae</taxon>
        <taxon>Stylonychinae</taxon>
        <taxon>Stylonychia</taxon>
    </lineage>
</organism>
<feature type="compositionally biased region" description="Polar residues" evidence="3">
    <location>
        <begin position="1"/>
        <end position="15"/>
    </location>
</feature>
<feature type="region of interest" description="Disordered" evidence="3">
    <location>
        <begin position="189"/>
        <end position="259"/>
    </location>
</feature>
<feature type="repeat" description="Pumilio" evidence="2">
    <location>
        <begin position="658"/>
        <end position="693"/>
    </location>
</feature>
<dbReference type="OMA" id="THTIENF"/>
<dbReference type="InterPro" id="IPR001313">
    <property type="entry name" value="Pumilio_RNA-bd_rpt"/>
</dbReference>
<gene>
    <name evidence="5" type="primary">Contig2757.g2957</name>
    <name evidence="5" type="ORF">STYLEM_9499</name>
</gene>
<dbReference type="InterPro" id="IPR033712">
    <property type="entry name" value="Pumilio_RNA-bd"/>
</dbReference>
<dbReference type="Gene3D" id="1.25.10.10">
    <property type="entry name" value="Leucine-rich Repeat Variant"/>
    <property type="match status" value="1"/>
</dbReference>
<feature type="repeat" description="Pumilio" evidence="2">
    <location>
        <begin position="694"/>
        <end position="730"/>
    </location>
</feature>
<dbReference type="PROSITE" id="PS50302">
    <property type="entry name" value="PUM"/>
    <property type="match status" value="6"/>
</dbReference>
<dbReference type="GO" id="GO:0005737">
    <property type="term" value="C:cytoplasm"/>
    <property type="evidence" value="ECO:0007669"/>
    <property type="project" value="TreeGrafter"/>
</dbReference>
<sequence>MQQSYANGNDNFQENEYTKPANDRSCSAPPKFDSQSLFLYQEDDHFTRNFTKGFMPMRMDGNYNEFYLQLKNQKKTNENVEDMQQHHQMQDIQAQIQLQQQQTRSPAFNKILPIIASQISPNPQLSMNVIYDGGEIKHMPEPITAFDETELLSQLKTQTLAEKGLYNQNTQNQRESQNLPEYIQDRTTPVYTKSNDSGNSNSPEVRLSTGKIKQVDPSTLIRRRQRLSTISSDLNDEPTESPTRQSMRQRRKSSNFDMLSEPFKYQDYVNKFLDGIEEEEESKYPNAQGTGISMRKRTRSSTFLSKQTLPQIFEDEQEHNNDYKSRFNNNQQTGQQNTILPTQYIKDSLQSYQLSKAQSEVVTQEDMQQYSSNNERLNYHQTPQQIHFSNQSQHQQQQQHQQYLNQQQTSHLNSLEQQILQMGQNISHIALTNLGSIQQHQDMKHSMNDANQMLNTSPQAVYKAKQNKSQTKQQQQNQTQNQQEVFNISPQKNISSPHRNVVLQKSFSTTPSKTTDHLTVAQIAKKFNLISTFETLEGHETLPDKEMLMLLEFSTVLAKDQGGCRFLQKKIEENNREVIDKIFTHTIENFMDLMNDPFGNYLAQKLTETVREDQLTDIIHKVREDPVGLCRNSHGTRSIQKIIEIVKSPAQIELLANYLKEKVQELAEDINGNHVIQKILFTWKAQHNQFIYEAMMEKCVEIACHKHGCCVMQKCIDGATPQQKLALTLRIGDHTQVFVRNPYGNYVVQYVLELKMVEVNKRIGEKLLGSLLLLGMEKFSSNVIEKCLEHNASDIKESMVREILQADTFYDFLLDQYGNYVIQKSLSVAVEPYFSQFIEKLKPDLERLKHSNEFGIKIYNRLIKQYPQLCPDQYKNYKSGYGQNNKKQKDGSQGKLGKGQNKQKNPNKPKKEKPGKMPIPQAASGYMKGPNMGGYHHDMGVYDNSNVYYGNMNQTKQTSSNVNISININANFTPQQKETSSNNYFAYKPQNYYQQTDYQQQYYPQHQNFEGMQQQFQSKQGGPHRRGGRPQQQQQ</sequence>
<name>A0A078AE30_STYLE</name>
<dbReference type="Pfam" id="PF00806">
    <property type="entry name" value="PUF"/>
    <property type="match status" value="8"/>
</dbReference>
<feature type="region of interest" description="Disordered" evidence="3">
    <location>
        <begin position="1"/>
        <end position="30"/>
    </location>
</feature>
<feature type="compositionally biased region" description="Polar residues" evidence="3">
    <location>
        <begin position="189"/>
        <end position="203"/>
    </location>
</feature>
<evidence type="ECO:0000256" key="2">
    <source>
        <dbReference type="PROSITE-ProRule" id="PRU00317"/>
    </source>
</evidence>
<feature type="repeat" description="Pumilio" evidence="2">
    <location>
        <begin position="766"/>
        <end position="801"/>
    </location>
</feature>
<dbReference type="GO" id="GO:0010608">
    <property type="term" value="P:post-transcriptional regulation of gene expression"/>
    <property type="evidence" value="ECO:0007669"/>
    <property type="project" value="TreeGrafter"/>
</dbReference>
<feature type="repeat" description="Pumilio" evidence="2">
    <location>
        <begin position="621"/>
        <end position="657"/>
    </location>
</feature>